<protein>
    <submittedName>
        <fullName evidence="6">LacI family transcriptional regulator</fullName>
    </submittedName>
</protein>
<name>A0ABS4UW84_9ACTN</name>
<comment type="caution">
    <text evidence="6">The sequence shown here is derived from an EMBL/GenBank/DDBJ whole genome shotgun (WGS) entry which is preliminary data.</text>
</comment>
<evidence type="ECO:0000256" key="3">
    <source>
        <dbReference type="ARBA" id="ARBA00023125"/>
    </source>
</evidence>
<organism evidence="6 7">
    <name type="scientific">Kribbella aluminosa</name>
    <dbReference type="NCBI Taxonomy" id="416017"/>
    <lineage>
        <taxon>Bacteria</taxon>
        <taxon>Bacillati</taxon>
        <taxon>Actinomycetota</taxon>
        <taxon>Actinomycetes</taxon>
        <taxon>Propionibacteriales</taxon>
        <taxon>Kribbellaceae</taxon>
        <taxon>Kribbella</taxon>
    </lineage>
</organism>
<keyword evidence="4" id="KW-0804">Transcription</keyword>
<evidence type="ECO:0000259" key="5">
    <source>
        <dbReference type="PROSITE" id="PS50932"/>
    </source>
</evidence>
<sequence>MATMAEVARLAGVSSTTVSHVLNKTRKVAPETEELVLQAVARSGYRHNLAARALATRSTDTIGVAMSVVTNPYFAELVRDIERLLRHAGYTMIVADTNDDPAVAADVIDHLLARRVSGLIVSPLEGDSELTDGFATLLDDSFPLLFLDRRSTLPGDQVYSECVDSIYHLTAHLAAQGHRRIGYVQGALTSMSAHDRLSGYQKAVRELGLVADPRLVITGESDERITEHRVAAHLANPDERATALVVSNNQMTLGTMRAIKQSRLRVPGDIALICYDDFEWADLFEPQITAMAQDAATLAATAVDLLLARMKTPDRPPQSVAVPTEFHHRDSCGCGRRKYRGLR</sequence>
<dbReference type="InterPro" id="IPR000843">
    <property type="entry name" value="HTH_LacI"/>
</dbReference>
<feature type="domain" description="HTH lacI-type" evidence="5">
    <location>
        <begin position="2"/>
        <end position="56"/>
    </location>
</feature>
<evidence type="ECO:0000313" key="6">
    <source>
        <dbReference type="EMBL" id="MBP2355909.1"/>
    </source>
</evidence>
<dbReference type="Gene3D" id="3.40.50.2300">
    <property type="match status" value="2"/>
</dbReference>
<dbReference type="PROSITE" id="PS00356">
    <property type="entry name" value="HTH_LACI_1"/>
    <property type="match status" value="1"/>
</dbReference>
<dbReference type="PANTHER" id="PTHR30146">
    <property type="entry name" value="LACI-RELATED TRANSCRIPTIONAL REPRESSOR"/>
    <property type="match status" value="1"/>
</dbReference>
<gene>
    <name evidence="6" type="ORF">JOF29_007019</name>
</gene>
<reference evidence="6 7" key="1">
    <citation type="submission" date="2021-03" db="EMBL/GenBank/DDBJ databases">
        <title>Sequencing the genomes of 1000 actinobacteria strains.</title>
        <authorList>
            <person name="Klenk H.-P."/>
        </authorList>
    </citation>
    <scope>NUCLEOTIDE SEQUENCE [LARGE SCALE GENOMIC DNA]</scope>
    <source>
        <strain evidence="6 7">DSM 18824</strain>
    </source>
</reference>
<dbReference type="SUPFAM" id="SSF47413">
    <property type="entry name" value="lambda repressor-like DNA-binding domains"/>
    <property type="match status" value="1"/>
</dbReference>
<keyword evidence="3" id="KW-0238">DNA-binding</keyword>
<dbReference type="Proteomes" id="UP000755585">
    <property type="component" value="Unassembled WGS sequence"/>
</dbReference>
<dbReference type="CDD" id="cd01392">
    <property type="entry name" value="HTH_LacI"/>
    <property type="match status" value="1"/>
</dbReference>
<dbReference type="Pfam" id="PF00356">
    <property type="entry name" value="LacI"/>
    <property type="match status" value="1"/>
</dbReference>
<proteinExistence type="predicted"/>
<dbReference type="EMBL" id="JAGINT010000002">
    <property type="protein sequence ID" value="MBP2355909.1"/>
    <property type="molecule type" value="Genomic_DNA"/>
</dbReference>
<keyword evidence="2" id="KW-0805">Transcription regulation</keyword>
<dbReference type="InterPro" id="IPR046335">
    <property type="entry name" value="LacI/GalR-like_sensor"/>
</dbReference>
<dbReference type="SUPFAM" id="SSF53822">
    <property type="entry name" value="Periplasmic binding protein-like I"/>
    <property type="match status" value="1"/>
</dbReference>
<dbReference type="InterPro" id="IPR010982">
    <property type="entry name" value="Lambda_DNA-bd_dom_sf"/>
</dbReference>
<dbReference type="SMART" id="SM00354">
    <property type="entry name" value="HTH_LACI"/>
    <property type="match status" value="1"/>
</dbReference>
<evidence type="ECO:0000256" key="4">
    <source>
        <dbReference type="ARBA" id="ARBA00023163"/>
    </source>
</evidence>
<evidence type="ECO:0000256" key="2">
    <source>
        <dbReference type="ARBA" id="ARBA00023015"/>
    </source>
</evidence>
<dbReference type="CDD" id="cd06267">
    <property type="entry name" value="PBP1_LacI_sugar_binding-like"/>
    <property type="match status" value="1"/>
</dbReference>
<evidence type="ECO:0000256" key="1">
    <source>
        <dbReference type="ARBA" id="ARBA00022491"/>
    </source>
</evidence>
<evidence type="ECO:0000313" key="7">
    <source>
        <dbReference type="Proteomes" id="UP000755585"/>
    </source>
</evidence>
<keyword evidence="1" id="KW-0678">Repressor</keyword>
<dbReference type="Pfam" id="PF13377">
    <property type="entry name" value="Peripla_BP_3"/>
    <property type="match status" value="1"/>
</dbReference>
<dbReference type="InterPro" id="IPR028082">
    <property type="entry name" value="Peripla_BP_I"/>
</dbReference>
<dbReference type="PANTHER" id="PTHR30146:SF148">
    <property type="entry name" value="HTH-TYPE TRANSCRIPTIONAL REPRESSOR PURR-RELATED"/>
    <property type="match status" value="1"/>
</dbReference>
<accession>A0ABS4UW84</accession>
<keyword evidence="7" id="KW-1185">Reference proteome</keyword>
<dbReference type="PROSITE" id="PS50932">
    <property type="entry name" value="HTH_LACI_2"/>
    <property type="match status" value="1"/>
</dbReference>
<dbReference type="Gene3D" id="1.10.260.40">
    <property type="entry name" value="lambda repressor-like DNA-binding domains"/>
    <property type="match status" value="1"/>
</dbReference>